<protein>
    <submittedName>
        <fullName evidence="1">Uncharacterized protein</fullName>
    </submittedName>
</protein>
<gene>
    <name evidence="1" type="ORF">N0F65_004651</name>
</gene>
<dbReference type="Proteomes" id="UP001146120">
    <property type="component" value="Unassembled WGS sequence"/>
</dbReference>
<dbReference type="EMBL" id="DAKRPA010000020">
    <property type="protein sequence ID" value="DBA03374.1"/>
    <property type="molecule type" value="Genomic_DNA"/>
</dbReference>
<evidence type="ECO:0000313" key="2">
    <source>
        <dbReference type="Proteomes" id="UP001146120"/>
    </source>
</evidence>
<comment type="caution">
    <text evidence="1">The sequence shown here is derived from an EMBL/GenBank/DDBJ whole genome shotgun (WGS) entry which is preliminary data.</text>
</comment>
<dbReference type="AlphaFoldDB" id="A0AAV2ZDK6"/>
<proteinExistence type="predicted"/>
<sequence length="71" mass="7871">MHCLGRSGWGAIRDVDVEAYLDGPYVPVGKGPKYPGLKDSYHGPSAAIAKVPHCPRYAQQFFIFCKVPMLY</sequence>
<organism evidence="1 2">
    <name type="scientific">Lagenidium giganteum</name>
    <dbReference type="NCBI Taxonomy" id="4803"/>
    <lineage>
        <taxon>Eukaryota</taxon>
        <taxon>Sar</taxon>
        <taxon>Stramenopiles</taxon>
        <taxon>Oomycota</taxon>
        <taxon>Peronosporomycetes</taxon>
        <taxon>Pythiales</taxon>
        <taxon>Pythiaceae</taxon>
    </lineage>
</organism>
<keyword evidence="2" id="KW-1185">Reference proteome</keyword>
<name>A0AAV2ZDK6_9STRA</name>
<accession>A0AAV2ZDK6</accession>
<evidence type="ECO:0000313" key="1">
    <source>
        <dbReference type="EMBL" id="DBA03374.1"/>
    </source>
</evidence>
<reference evidence="1" key="2">
    <citation type="journal article" date="2023" name="Microbiol Resour">
        <title>Decontamination and Annotation of the Draft Genome Sequence of the Oomycete Lagenidium giganteum ARSEF 373.</title>
        <authorList>
            <person name="Morgan W.R."/>
            <person name="Tartar A."/>
        </authorList>
    </citation>
    <scope>NUCLEOTIDE SEQUENCE</scope>
    <source>
        <strain evidence="1">ARSEF 373</strain>
    </source>
</reference>
<reference evidence="1" key="1">
    <citation type="submission" date="2022-11" db="EMBL/GenBank/DDBJ databases">
        <authorList>
            <person name="Morgan W.R."/>
            <person name="Tartar A."/>
        </authorList>
    </citation>
    <scope>NUCLEOTIDE SEQUENCE</scope>
    <source>
        <strain evidence="1">ARSEF 373</strain>
    </source>
</reference>